<evidence type="ECO:0008006" key="3">
    <source>
        <dbReference type="Google" id="ProtNLM"/>
    </source>
</evidence>
<dbReference type="SUPFAM" id="SSF51306">
    <property type="entry name" value="LexA/Signal peptidase"/>
    <property type="match status" value="1"/>
</dbReference>
<protein>
    <recommendedName>
        <fullName evidence="3">Peptidase S24/S26A/S26B/S26C domain-containing protein</fullName>
    </recommendedName>
</protein>
<gene>
    <name evidence="1" type="ORF">AAGT95_03010</name>
</gene>
<reference evidence="1 2" key="1">
    <citation type="submission" date="2024-04" db="EMBL/GenBank/DDBJ databases">
        <title>Salinicola lusitanus LLJ914,a marine bacterium isolated from the Okinawa Trough.</title>
        <authorList>
            <person name="Li J."/>
        </authorList>
    </citation>
    <scope>NUCLEOTIDE SEQUENCE [LARGE SCALE GENOMIC DNA]</scope>
    <source>
        <strain evidence="1 2">LLJ914</strain>
    </source>
</reference>
<name>A0ABZ3CUX4_9GAMM</name>
<evidence type="ECO:0000313" key="1">
    <source>
        <dbReference type="EMBL" id="XAD54964.1"/>
    </source>
</evidence>
<proteinExistence type="predicted"/>
<dbReference type="EMBL" id="CP151919">
    <property type="protein sequence ID" value="XAD54964.1"/>
    <property type="molecule type" value="Genomic_DNA"/>
</dbReference>
<dbReference type="Proteomes" id="UP001453229">
    <property type="component" value="Chromosome"/>
</dbReference>
<organism evidence="1 2">
    <name type="scientific">Salinicola lusitanus</name>
    <dbReference type="NCBI Taxonomy" id="1949085"/>
    <lineage>
        <taxon>Bacteria</taxon>
        <taxon>Pseudomonadati</taxon>
        <taxon>Pseudomonadota</taxon>
        <taxon>Gammaproteobacteria</taxon>
        <taxon>Oceanospirillales</taxon>
        <taxon>Halomonadaceae</taxon>
        <taxon>Salinicola</taxon>
    </lineage>
</organism>
<keyword evidence="2" id="KW-1185">Reference proteome</keyword>
<sequence>MKVNYLGPLAECANHPAIQEMPISDLPASSFLVEVAPDAGVDGELMEGDVLVADENRITEYGDVVLACDEYDEMRAYHSHRVGGCLRLVPMGGGEAVPASALDCVGVVVRRARDPANEIQQGTPPMAITLAEVFEPWFSLSTWSTPNPADARRFHECCARYLDRGGSMSAYTFAETLRVAISLRHRGRWDDYSEQALQRRAKCAEAISEFMHDAFQTPR</sequence>
<dbReference type="RefSeq" id="WP_342595493.1">
    <property type="nucleotide sequence ID" value="NZ_CP151919.1"/>
</dbReference>
<dbReference type="InterPro" id="IPR036286">
    <property type="entry name" value="LexA/Signal_pep-like_sf"/>
</dbReference>
<evidence type="ECO:0000313" key="2">
    <source>
        <dbReference type="Proteomes" id="UP001453229"/>
    </source>
</evidence>
<accession>A0ABZ3CUX4</accession>